<dbReference type="InterPro" id="IPR027107">
    <property type="entry name" value="Tuberin/Ral-act_asu"/>
</dbReference>
<organism evidence="4 5">
    <name type="scientific">Acanthamoeba castellanii (strain ATCC 30010 / Neff)</name>
    <dbReference type="NCBI Taxonomy" id="1257118"/>
    <lineage>
        <taxon>Eukaryota</taxon>
        <taxon>Amoebozoa</taxon>
        <taxon>Discosea</taxon>
        <taxon>Longamoebia</taxon>
        <taxon>Centramoebida</taxon>
        <taxon>Acanthamoebidae</taxon>
        <taxon>Acanthamoeba</taxon>
    </lineage>
</organism>
<name>L8HC20_ACACF</name>
<feature type="region of interest" description="Disordered" evidence="2">
    <location>
        <begin position="89"/>
        <end position="114"/>
    </location>
</feature>
<protein>
    <submittedName>
        <fullName evidence="4">Rap/ran-GAP protein</fullName>
    </submittedName>
</protein>
<evidence type="ECO:0000313" key="5">
    <source>
        <dbReference type="Proteomes" id="UP000011083"/>
    </source>
</evidence>
<dbReference type="OrthoDB" id="19311at2759"/>
<evidence type="ECO:0000256" key="2">
    <source>
        <dbReference type="SAM" id="MobiDB-lite"/>
    </source>
</evidence>
<dbReference type="KEGG" id="acan:ACA1_149550"/>
<evidence type="ECO:0000313" key="4">
    <source>
        <dbReference type="EMBL" id="ELR22787.1"/>
    </source>
</evidence>
<proteinExistence type="predicted"/>
<evidence type="ECO:0000256" key="1">
    <source>
        <dbReference type="ARBA" id="ARBA00022468"/>
    </source>
</evidence>
<dbReference type="InterPro" id="IPR000331">
    <property type="entry name" value="Rap/Ran_GAP_dom"/>
</dbReference>
<dbReference type="InterPro" id="IPR035974">
    <property type="entry name" value="Rap/Ran-GAP_sf"/>
</dbReference>
<feature type="compositionally biased region" description="Pro residues" evidence="2">
    <location>
        <begin position="708"/>
        <end position="728"/>
    </location>
</feature>
<dbReference type="VEuPathDB" id="AmoebaDB:ACA1_149550"/>
<dbReference type="AlphaFoldDB" id="L8HC20"/>
<reference evidence="4 5" key="1">
    <citation type="journal article" date="2013" name="Genome Biol.">
        <title>Genome of Acanthamoeba castellanii highlights extensive lateral gene transfer and early evolution of tyrosine kinase signaling.</title>
        <authorList>
            <person name="Clarke M."/>
            <person name="Lohan A.J."/>
            <person name="Liu B."/>
            <person name="Lagkouvardos I."/>
            <person name="Roy S."/>
            <person name="Zafar N."/>
            <person name="Bertelli C."/>
            <person name="Schilde C."/>
            <person name="Kianianmomeni A."/>
            <person name="Burglin T.R."/>
            <person name="Frech C."/>
            <person name="Turcotte B."/>
            <person name="Kopec K.O."/>
            <person name="Synnott J.M."/>
            <person name="Choo C."/>
            <person name="Paponov I."/>
            <person name="Finkler A."/>
            <person name="Soon Heng Tan C."/>
            <person name="Hutchins A.P."/>
            <person name="Weinmeier T."/>
            <person name="Rattei T."/>
            <person name="Chu J.S."/>
            <person name="Gimenez G."/>
            <person name="Irimia M."/>
            <person name="Rigden D.J."/>
            <person name="Fitzpatrick D.A."/>
            <person name="Lorenzo-Morales J."/>
            <person name="Bateman A."/>
            <person name="Chiu C.H."/>
            <person name="Tang P."/>
            <person name="Hegemann P."/>
            <person name="Fromm H."/>
            <person name="Raoult D."/>
            <person name="Greub G."/>
            <person name="Miranda-Saavedra D."/>
            <person name="Chen N."/>
            <person name="Nash P."/>
            <person name="Ginger M.L."/>
            <person name="Horn M."/>
            <person name="Schaap P."/>
            <person name="Caler L."/>
            <person name="Loftus B."/>
        </authorList>
    </citation>
    <scope>NUCLEOTIDE SEQUENCE [LARGE SCALE GENOMIC DNA]</scope>
    <source>
        <strain evidence="4 5">Neff</strain>
    </source>
</reference>
<sequence>MDEFVEQRAANGEVHNWPRSVVYCVGELATMIRDAARAMAALPAYAHHLAQVVEDLCLSFQRRCTVAYEDATESSLAARIVSNSLARKNAAKKKRHNHAESEADPLSPDDTKPLSLASEASREITLAVAAGQQEASGLLLTVETIIPLWHHVLNIFAGVNAMKSPELQAAGIGVVTSVADMLLLAETEAPHAALTDPSRPRPLELLDVFGPWLFAACQLSEAFVVGKALAYGTLCRLVCRRTEAAPGSWLLGHFYRLLRDGLVARTDMRCAYAILLNSSLLFALALDGASVLIPHYLATIRHLIVDASACTPPPDEDIKQRALSLVCSLVSVGSHLDGLDIVTRNSAPYMVAQARSEVADILRRALAREKSDELKAMCVWGLCVLLFDELHRPQPEQAAVLQWLEDLLHALASPDSSYPVLQAVVDALSSLSLVLDRLAALGQSVTSLVVTSLASHALDQIAAIGQGRAKPSAEGSVVREVECVVDWVMAAAGAHVLQVLVSDAGLMQHIHALLEAGVAGAHGSAPIRDATEAALYKLVNHAGNFPPRSGIAVLTSQLSETDDQPPGAAAPDLAKQLFFLYNQSSLVSLVQPPPSATHLLRPATDTQPREGEGEGEGEKSWGAARVARVMVRDATGKYAWDAVPAYAPAAATAAFRRPSLAPPTDGPRATQESTGAATPAPVSPAAAPEGTAAAADKLHAKLSTRPPIGHPSPLPLCLPGPSTPPPSAPGVVDEDVDGARFTLLENTDKFRRSVSQLDKSAERELQKIGVIYVKRGQEDQNTILRNDKASRSPLFSEFIHALGWTVPVANHLGYTGGLDRLNRTTEQKRHVGNDIVHIVYSEHARDYHPVTITSQFNDAHVVVYPLPDGLFRVQVFRKPGVGLFGPLIDGMVVRKELVGQLVRQTAMNANRYVRYSTQGYEPPYPTRRRYLNDLAHRFSLDPDPPALLAEVVYPTPDRAYLHPPAASSPLPTASPSDSSPATSSAITIAAASGVTPS</sequence>
<keyword evidence="1" id="KW-0343">GTPase activation</keyword>
<dbReference type="RefSeq" id="XP_004351564.1">
    <property type="nucleotide sequence ID" value="XM_004351512.1"/>
</dbReference>
<dbReference type="GeneID" id="14923746"/>
<dbReference type="Proteomes" id="UP000011083">
    <property type="component" value="Unassembled WGS sequence"/>
</dbReference>
<dbReference type="PANTHER" id="PTHR10063">
    <property type="entry name" value="TUBERIN"/>
    <property type="match status" value="1"/>
</dbReference>
<dbReference type="GO" id="GO:0051056">
    <property type="term" value="P:regulation of small GTPase mediated signal transduction"/>
    <property type="evidence" value="ECO:0007669"/>
    <property type="project" value="InterPro"/>
</dbReference>
<feature type="region of interest" description="Disordered" evidence="2">
    <location>
        <begin position="657"/>
        <end position="729"/>
    </location>
</feature>
<feature type="compositionally biased region" description="Basic and acidic residues" evidence="2">
    <location>
        <begin position="607"/>
        <end position="619"/>
    </location>
</feature>
<dbReference type="GO" id="GO:0005737">
    <property type="term" value="C:cytoplasm"/>
    <property type="evidence" value="ECO:0007669"/>
    <property type="project" value="TreeGrafter"/>
</dbReference>
<evidence type="ECO:0000259" key="3">
    <source>
        <dbReference type="PROSITE" id="PS50085"/>
    </source>
</evidence>
<gene>
    <name evidence="4" type="ORF">ACA1_149550</name>
</gene>
<dbReference type="Pfam" id="PF02145">
    <property type="entry name" value="Rap_GAP"/>
    <property type="match status" value="1"/>
</dbReference>
<feature type="compositionally biased region" description="Low complexity" evidence="2">
    <location>
        <begin position="676"/>
        <end position="695"/>
    </location>
</feature>
<feature type="domain" description="Rap-GAP" evidence="3">
    <location>
        <begin position="754"/>
        <end position="934"/>
    </location>
</feature>
<dbReference type="Gene3D" id="3.40.50.11210">
    <property type="entry name" value="Rap/Ran-GAP"/>
    <property type="match status" value="2"/>
</dbReference>
<feature type="compositionally biased region" description="Low complexity" evidence="2">
    <location>
        <begin position="963"/>
        <end position="997"/>
    </location>
</feature>
<accession>L8HC20</accession>
<keyword evidence="5" id="KW-1185">Reference proteome</keyword>
<dbReference type="PROSITE" id="PS50085">
    <property type="entry name" value="RAPGAP"/>
    <property type="match status" value="1"/>
</dbReference>
<dbReference type="SUPFAM" id="SSF48371">
    <property type="entry name" value="ARM repeat"/>
    <property type="match status" value="1"/>
</dbReference>
<dbReference type="GO" id="GO:0005634">
    <property type="term" value="C:nucleus"/>
    <property type="evidence" value="ECO:0007669"/>
    <property type="project" value="InterPro"/>
</dbReference>
<feature type="region of interest" description="Disordered" evidence="2">
    <location>
        <begin position="962"/>
        <end position="997"/>
    </location>
</feature>
<feature type="region of interest" description="Disordered" evidence="2">
    <location>
        <begin position="592"/>
        <end position="621"/>
    </location>
</feature>
<dbReference type="PANTHER" id="PTHR10063:SF11">
    <property type="entry name" value="RHO GTPASE-ACTIVATING PROTEIN CG5521-RELATED"/>
    <property type="match status" value="1"/>
</dbReference>
<dbReference type="SUPFAM" id="SSF111347">
    <property type="entry name" value="Rap/Ran-GAP"/>
    <property type="match status" value="1"/>
</dbReference>
<dbReference type="EMBL" id="KB007870">
    <property type="protein sequence ID" value="ELR22787.1"/>
    <property type="molecule type" value="Genomic_DNA"/>
</dbReference>
<dbReference type="InterPro" id="IPR016024">
    <property type="entry name" value="ARM-type_fold"/>
</dbReference>
<dbReference type="GO" id="GO:0005096">
    <property type="term" value="F:GTPase activator activity"/>
    <property type="evidence" value="ECO:0007669"/>
    <property type="project" value="UniProtKB-KW"/>
</dbReference>